<dbReference type="AlphaFoldDB" id="A0A1M5E6V3"/>
<dbReference type="EMBL" id="FQTV01000013">
    <property type="protein sequence ID" value="SHF74895.1"/>
    <property type="molecule type" value="Genomic_DNA"/>
</dbReference>
<dbReference type="Proteomes" id="UP000184509">
    <property type="component" value="Unassembled WGS sequence"/>
</dbReference>
<keyword evidence="5" id="KW-1185">Reference proteome</keyword>
<evidence type="ECO:0000256" key="1">
    <source>
        <dbReference type="ARBA" id="ARBA00022441"/>
    </source>
</evidence>
<keyword evidence="2" id="KW-0677">Repeat</keyword>
<dbReference type="Pfam" id="PF24681">
    <property type="entry name" value="Kelch_KLHDC2_KLHL20_DRC7"/>
    <property type="match status" value="1"/>
</dbReference>
<dbReference type="PANTHER" id="PTHR45632">
    <property type="entry name" value="LD33804P"/>
    <property type="match status" value="1"/>
</dbReference>
<reference evidence="4 5" key="1">
    <citation type="submission" date="2016-11" db="EMBL/GenBank/DDBJ databases">
        <authorList>
            <person name="Jaros S."/>
            <person name="Januszkiewicz K."/>
            <person name="Wedrychowicz H."/>
        </authorList>
    </citation>
    <scope>NUCLEOTIDE SEQUENCE [LARGE SCALE GENOMIC DNA]</scope>
    <source>
        <strain evidence="4 5">DSM 26991</strain>
    </source>
</reference>
<gene>
    <name evidence="4" type="ORF">SAMN05444405_11333</name>
</gene>
<dbReference type="STRING" id="1297750.SAMN05444405_11333"/>
<dbReference type="SMART" id="SM00612">
    <property type="entry name" value="Kelch"/>
    <property type="match status" value="3"/>
</dbReference>
<sequence length="350" mass="39001">MNVLLYLKKMKKLLLISCFAALTFSSCTSESTYTQGVWEQRSDFDGVARNDAASFMIDGDGYVCCGYDGDERLNDLWRYNVSSNSWTQRASLPESAARNAAVGFSVNGKGYITTGYNGNTYLKDTWEYDPTSNKWTQKADFAGSGRYYALSFSIGNYGYVGTGYDKNYLKDFYRYDPVNDKWEIMDGTNGMNSFSGQKRRGGSAFVINNIAYVVGGQSNGSYCDDFWKFDPSKGTWTALRDIADNNDKEDYDDNYAGIARERAVTFVIDGKAFLTTGTSGSLKTDYWIYDPATDLWSGDSDDDYTPFKGSARAGAVGFSTGTKGFVVTGGSSSLYFDDMWELLPYEKEED</sequence>
<evidence type="ECO:0000313" key="5">
    <source>
        <dbReference type="Proteomes" id="UP000184509"/>
    </source>
</evidence>
<feature type="chain" id="PRO_5012906220" evidence="3">
    <location>
        <begin position="21"/>
        <end position="350"/>
    </location>
</feature>
<dbReference type="SUPFAM" id="SSF117281">
    <property type="entry name" value="Kelch motif"/>
    <property type="match status" value="1"/>
</dbReference>
<dbReference type="InterPro" id="IPR006652">
    <property type="entry name" value="Kelch_1"/>
</dbReference>
<evidence type="ECO:0000256" key="2">
    <source>
        <dbReference type="ARBA" id="ARBA00022737"/>
    </source>
</evidence>
<protein>
    <submittedName>
        <fullName evidence="4">Galactose oxidase, central domain</fullName>
    </submittedName>
</protein>
<accession>A0A1M5E6V3</accession>
<keyword evidence="3" id="KW-0732">Signal</keyword>
<dbReference type="PANTHER" id="PTHR45632:SF3">
    <property type="entry name" value="KELCH-LIKE PROTEIN 32"/>
    <property type="match status" value="1"/>
</dbReference>
<feature type="signal peptide" evidence="3">
    <location>
        <begin position="1"/>
        <end position="20"/>
    </location>
</feature>
<organism evidence="4 5">
    <name type="scientific">Bacteroides luti</name>
    <dbReference type="NCBI Taxonomy" id="1297750"/>
    <lineage>
        <taxon>Bacteria</taxon>
        <taxon>Pseudomonadati</taxon>
        <taxon>Bacteroidota</taxon>
        <taxon>Bacteroidia</taxon>
        <taxon>Bacteroidales</taxon>
        <taxon>Bacteroidaceae</taxon>
        <taxon>Bacteroides</taxon>
    </lineage>
</organism>
<name>A0A1M5E6V3_9BACE</name>
<proteinExistence type="predicted"/>
<evidence type="ECO:0000313" key="4">
    <source>
        <dbReference type="EMBL" id="SHF74895.1"/>
    </source>
</evidence>
<dbReference type="Gene3D" id="2.120.10.80">
    <property type="entry name" value="Kelch-type beta propeller"/>
    <property type="match status" value="2"/>
</dbReference>
<keyword evidence="1" id="KW-0880">Kelch repeat</keyword>
<evidence type="ECO:0000256" key="3">
    <source>
        <dbReference type="SAM" id="SignalP"/>
    </source>
</evidence>
<dbReference type="InterPro" id="IPR015915">
    <property type="entry name" value="Kelch-typ_b-propeller"/>
</dbReference>